<dbReference type="RefSeq" id="WP_209809968.1">
    <property type="nucleotide sequence ID" value="NZ_JAGGKT010000004.1"/>
</dbReference>
<evidence type="ECO:0000313" key="2">
    <source>
        <dbReference type="Proteomes" id="UP001519343"/>
    </source>
</evidence>
<reference evidence="1 2" key="1">
    <citation type="submission" date="2021-03" db="EMBL/GenBank/DDBJ databases">
        <title>Genomic Encyclopedia of Type Strains, Phase IV (KMG-IV): sequencing the most valuable type-strain genomes for metagenomic binning, comparative biology and taxonomic classification.</title>
        <authorList>
            <person name="Goeker M."/>
        </authorList>
    </citation>
    <scope>NUCLEOTIDE SEQUENCE [LARGE SCALE GENOMIC DNA]</scope>
    <source>
        <strain evidence="1 2">DSM 24738</strain>
    </source>
</reference>
<keyword evidence="2" id="KW-1185">Reference proteome</keyword>
<dbReference type="EMBL" id="JAGGKT010000004">
    <property type="protein sequence ID" value="MBP1931893.1"/>
    <property type="molecule type" value="Genomic_DNA"/>
</dbReference>
<organism evidence="1 2">
    <name type="scientific">Ammoniphilus resinae</name>
    <dbReference type="NCBI Taxonomy" id="861532"/>
    <lineage>
        <taxon>Bacteria</taxon>
        <taxon>Bacillati</taxon>
        <taxon>Bacillota</taxon>
        <taxon>Bacilli</taxon>
        <taxon>Bacillales</taxon>
        <taxon>Paenibacillaceae</taxon>
        <taxon>Aneurinibacillus group</taxon>
        <taxon>Ammoniphilus</taxon>
    </lineage>
</organism>
<proteinExistence type="predicted"/>
<dbReference type="Proteomes" id="UP001519343">
    <property type="component" value="Unassembled WGS sequence"/>
</dbReference>
<evidence type="ECO:0000313" key="1">
    <source>
        <dbReference type="EMBL" id="MBP1931893.1"/>
    </source>
</evidence>
<sequence length="119" mass="13596">MSGIDLSKFQISKGLVEDSGLKGKEDRIIWLRYSKEEVAEFLAEMHLMAKAGLSDSISLRNRSKIAANCYYEIAKSLHVFAKIQAWTELGLSNDETEILFRHKSIFGRAKYEQLQIENP</sequence>
<protein>
    <submittedName>
        <fullName evidence="1">Uncharacterized protein</fullName>
    </submittedName>
</protein>
<comment type="caution">
    <text evidence="1">The sequence shown here is derived from an EMBL/GenBank/DDBJ whole genome shotgun (WGS) entry which is preliminary data.</text>
</comment>
<accession>A0ABS4GNP1</accession>
<name>A0ABS4GNP1_9BACL</name>
<gene>
    <name evidence="1" type="ORF">J2Z37_001894</name>
</gene>